<evidence type="ECO:0000313" key="2">
    <source>
        <dbReference type="EMBL" id="GAA5817035.1"/>
    </source>
</evidence>
<dbReference type="EMBL" id="BAABUK010000037">
    <property type="protein sequence ID" value="GAA5817035.1"/>
    <property type="molecule type" value="Genomic_DNA"/>
</dbReference>
<keyword evidence="1" id="KW-1133">Transmembrane helix</keyword>
<reference evidence="2 3" key="1">
    <citation type="submission" date="2024-04" db="EMBL/GenBank/DDBJ databases">
        <title>genome sequences of Mucor flavus KT1a and Helicostylum pulchrum KT1b strains isolated from the surface of a dry-aged beef.</title>
        <authorList>
            <person name="Toyotome T."/>
            <person name="Hosono M."/>
            <person name="Torimaru M."/>
            <person name="Fukuda K."/>
            <person name="Mikami N."/>
        </authorList>
    </citation>
    <scope>NUCLEOTIDE SEQUENCE [LARGE SCALE GENOMIC DNA]</scope>
    <source>
        <strain evidence="2 3">KT1a</strain>
    </source>
</reference>
<name>A0ABP9ZD38_9FUNG</name>
<proteinExistence type="predicted"/>
<gene>
    <name evidence="2" type="ORF">MFLAVUS_010571</name>
</gene>
<evidence type="ECO:0000256" key="1">
    <source>
        <dbReference type="SAM" id="Phobius"/>
    </source>
</evidence>
<feature type="transmembrane region" description="Helical" evidence="1">
    <location>
        <begin position="7"/>
        <end position="26"/>
    </location>
</feature>
<keyword evidence="1" id="KW-0472">Membrane</keyword>
<comment type="caution">
    <text evidence="2">The sequence shown here is derived from an EMBL/GenBank/DDBJ whole genome shotgun (WGS) entry which is preliminary data.</text>
</comment>
<sequence length="100" mass="10995">MYRKFKSASAYGLCIGVVFGTAASLLGRNSSKSYVNLMSKYITGSAVSIVALLSIQGLIQPARQVKKTPLQRLKVLNYQSYSMSSIPPTKMSMNIHSRFI</sequence>
<protein>
    <submittedName>
        <fullName evidence="2">Uncharacterized protein</fullName>
    </submittedName>
</protein>
<organism evidence="2 3">
    <name type="scientific">Mucor flavus</name>
    <dbReference type="NCBI Taxonomy" id="439312"/>
    <lineage>
        <taxon>Eukaryota</taxon>
        <taxon>Fungi</taxon>
        <taxon>Fungi incertae sedis</taxon>
        <taxon>Mucoromycota</taxon>
        <taxon>Mucoromycotina</taxon>
        <taxon>Mucoromycetes</taxon>
        <taxon>Mucorales</taxon>
        <taxon>Mucorineae</taxon>
        <taxon>Mucoraceae</taxon>
        <taxon>Mucor</taxon>
    </lineage>
</organism>
<accession>A0ABP9ZD38</accession>
<dbReference type="Proteomes" id="UP001473302">
    <property type="component" value="Unassembled WGS sequence"/>
</dbReference>
<evidence type="ECO:0000313" key="3">
    <source>
        <dbReference type="Proteomes" id="UP001473302"/>
    </source>
</evidence>
<keyword evidence="3" id="KW-1185">Reference proteome</keyword>
<feature type="transmembrane region" description="Helical" evidence="1">
    <location>
        <begin position="38"/>
        <end position="59"/>
    </location>
</feature>
<keyword evidence="1" id="KW-0812">Transmembrane</keyword>